<dbReference type="GO" id="GO:0140114">
    <property type="term" value="P:cellular detoxification of fluoride"/>
    <property type="evidence" value="ECO:0007669"/>
    <property type="project" value="UniProtKB-UniRule"/>
</dbReference>
<keyword evidence="5 10" id="KW-0472">Membrane</keyword>
<dbReference type="NCBIfam" id="TIGR00494">
    <property type="entry name" value="crcB"/>
    <property type="match status" value="1"/>
</dbReference>
<comment type="catalytic activity">
    <reaction evidence="8">
        <text>fluoride(in) = fluoride(out)</text>
        <dbReference type="Rhea" id="RHEA:76159"/>
        <dbReference type="ChEBI" id="CHEBI:17051"/>
    </reaction>
    <physiologicalReaction direction="left-to-right" evidence="8">
        <dbReference type="Rhea" id="RHEA:76160"/>
    </physiologicalReaction>
</comment>
<dbReference type="GO" id="GO:0062054">
    <property type="term" value="F:fluoride channel activity"/>
    <property type="evidence" value="ECO:0007669"/>
    <property type="project" value="UniProtKB-UniRule"/>
</dbReference>
<gene>
    <name evidence="10 11" type="primary">crcB</name>
    <name evidence="10" type="synonym">fluC</name>
    <name evidence="11" type="ORF">ELD05_11585</name>
</gene>
<evidence type="ECO:0000256" key="1">
    <source>
        <dbReference type="ARBA" id="ARBA00004651"/>
    </source>
</evidence>
<dbReference type="PANTHER" id="PTHR28259">
    <property type="entry name" value="FLUORIDE EXPORT PROTEIN 1-RELATED"/>
    <property type="match status" value="1"/>
</dbReference>
<accession>A0A3T0D7V9</accession>
<dbReference type="RefSeq" id="WP_127352554.1">
    <property type="nucleotide sequence ID" value="NZ_CP034791.1"/>
</dbReference>
<evidence type="ECO:0000313" key="11">
    <source>
        <dbReference type="EMBL" id="AZT91220.1"/>
    </source>
</evidence>
<evidence type="ECO:0000256" key="4">
    <source>
        <dbReference type="ARBA" id="ARBA00022989"/>
    </source>
</evidence>
<comment type="similarity">
    <text evidence="7 10">Belongs to the fluoride channel Fluc/FEX (TC 1.A.43) family.</text>
</comment>
<dbReference type="GO" id="GO:0046872">
    <property type="term" value="F:metal ion binding"/>
    <property type="evidence" value="ECO:0007669"/>
    <property type="project" value="UniProtKB-KW"/>
</dbReference>
<keyword evidence="4 10" id="KW-1133">Transmembrane helix</keyword>
<dbReference type="GO" id="GO:0005886">
    <property type="term" value="C:plasma membrane"/>
    <property type="evidence" value="ECO:0007669"/>
    <property type="project" value="UniProtKB-SubCell"/>
</dbReference>
<feature type="transmembrane region" description="Helical" evidence="10">
    <location>
        <begin position="61"/>
        <end position="81"/>
    </location>
</feature>
<dbReference type="PANTHER" id="PTHR28259:SF1">
    <property type="entry name" value="FLUORIDE EXPORT PROTEIN 1-RELATED"/>
    <property type="match status" value="1"/>
</dbReference>
<keyword evidence="10" id="KW-0406">Ion transport</keyword>
<evidence type="ECO:0000256" key="6">
    <source>
        <dbReference type="ARBA" id="ARBA00023303"/>
    </source>
</evidence>
<evidence type="ECO:0000256" key="8">
    <source>
        <dbReference type="ARBA" id="ARBA00035585"/>
    </source>
</evidence>
<evidence type="ECO:0000256" key="10">
    <source>
        <dbReference type="HAMAP-Rule" id="MF_00454"/>
    </source>
</evidence>
<feature type="transmembrane region" description="Helical" evidence="10">
    <location>
        <begin position="6"/>
        <end position="24"/>
    </location>
</feature>
<evidence type="ECO:0000256" key="5">
    <source>
        <dbReference type="ARBA" id="ARBA00023136"/>
    </source>
</evidence>
<feature type="binding site" evidence="10">
    <location>
        <position position="69"/>
    </location>
    <ligand>
        <name>Na(+)</name>
        <dbReference type="ChEBI" id="CHEBI:29101"/>
        <note>structural</note>
    </ligand>
</feature>
<keyword evidence="10" id="KW-0813">Transport</keyword>
<evidence type="ECO:0000256" key="7">
    <source>
        <dbReference type="ARBA" id="ARBA00035120"/>
    </source>
</evidence>
<organism evidence="11 12">
    <name type="scientific">Caldicellulosiruptor changbaiensis</name>
    <dbReference type="NCBI Taxonomy" id="1222016"/>
    <lineage>
        <taxon>Bacteria</taxon>
        <taxon>Bacillati</taxon>
        <taxon>Bacillota</taxon>
        <taxon>Bacillota incertae sedis</taxon>
        <taxon>Caldicellulosiruptorales</taxon>
        <taxon>Caldicellulosiruptoraceae</taxon>
        <taxon>Caldicellulosiruptor</taxon>
    </lineage>
</organism>
<dbReference type="KEGG" id="ccha:ELD05_11585"/>
<name>A0A3T0D7V9_9FIRM</name>
<reference evidence="11 12" key="1">
    <citation type="submission" date="2018-12" db="EMBL/GenBank/DDBJ databases">
        <title>Genome sequence from the cellulolytic species, Caldicellulosiruptor changbaiensis.</title>
        <authorList>
            <person name="Blumer-Schuette S.E."/>
            <person name="Mendoza C."/>
        </authorList>
    </citation>
    <scope>NUCLEOTIDE SEQUENCE [LARGE SCALE GENOMIC DNA]</scope>
    <source>
        <strain evidence="11 12">CBS-Z</strain>
    </source>
</reference>
<dbReference type="HAMAP" id="MF_00454">
    <property type="entry name" value="FluC"/>
    <property type="match status" value="1"/>
</dbReference>
<evidence type="ECO:0000313" key="12">
    <source>
        <dbReference type="Proteomes" id="UP000282930"/>
    </source>
</evidence>
<comment type="function">
    <text evidence="9 10">Fluoride-specific ion channel. Important for reducing fluoride concentration in the cell, thus reducing its toxicity.</text>
</comment>
<evidence type="ECO:0000256" key="2">
    <source>
        <dbReference type="ARBA" id="ARBA00022475"/>
    </source>
</evidence>
<proteinExistence type="inferred from homology"/>
<evidence type="ECO:0000256" key="9">
    <source>
        <dbReference type="ARBA" id="ARBA00049940"/>
    </source>
</evidence>
<evidence type="ECO:0000256" key="3">
    <source>
        <dbReference type="ARBA" id="ARBA00022692"/>
    </source>
</evidence>
<feature type="transmembrane region" description="Helical" evidence="10">
    <location>
        <begin position="36"/>
        <end position="55"/>
    </location>
</feature>
<keyword evidence="6 10" id="KW-0407">Ion channel</keyword>
<keyword evidence="2 10" id="KW-1003">Cell membrane</keyword>
<keyword evidence="3 10" id="KW-0812">Transmembrane</keyword>
<keyword evidence="12" id="KW-1185">Reference proteome</keyword>
<comment type="activity regulation">
    <text evidence="10">Na(+) is not transported, but it plays an essential structural role and its presence is essential for fluoride channel function.</text>
</comment>
<dbReference type="Pfam" id="PF02537">
    <property type="entry name" value="CRCB"/>
    <property type="match status" value="1"/>
</dbReference>
<dbReference type="AlphaFoldDB" id="A0A3T0D7V9"/>
<comment type="subcellular location">
    <subcellularLocation>
        <location evidence="1 10">Cell membrane</location>
        <topology evidence="1 10">Multi-pass membrane protein</topology>
    </subcellularLocation>
</comment>
<protein>
    <recommendedName>
        <fullName evidence="10">Fluoride-specific ion channel FluC</fullName>
    </recommendedName>
</protein>
<dbReference type="Proteomes" id="UP000282930">
    <property type="component" value="Chromosome"/>
</dbReference>
<feature type="binding site" evidence="10">
    <location>
        <position position="72"/>
    </location>
    <ligand>
        <name>Na(+)</name>
        <dbReference type="ChEBI" id="CHEBI:29101"/>
        <note>structural</note>
    </ligand>
</feature>
<sequence>MNLFIVGLGGVVGAVLRYIISKIFKEVMEREHPISTMFINVIGCFFIGFLSSKHLPQGYKLFLTTGLLGGFTTYSTFMLETSMYVKKSKHKKAFLYVFLSIVFGIMAAGAGIWLANAN</sequence>
<dbReference type="EMBL" id="CP034791">
    <property type="protein sequence ID" value="AZT91220.1"/>
    <property type="molecule type" value="Genomic_DNA"/>
</dbReference>
<keyword evidence="10" id="KW-0479">Metal-binding</keyword>
<dbReference type="InterPro" id="IPR003691">
    <property type="entry name" value="FluC"/>
</dbReference>
<keyword evidence="10" id="KW-0915">Sodium</keyword>
<feature type="transmembrane region" description="Helical" evidence="10">
    <location>
        <begin position="93"/>
        <end position="115"/>
    </location>
</feature>